<dbReference type="Proteomes" id="UP000324222">
    <property type="component" value="Unassembled WGS sequence"/>
</dbReference>
<keyword evidence="2" id="KW-1185">Reference proteome</keyword>
<dbReference type="AlphaFoldDB" id="A0A5B7GFP7"/>
<proteinExistence type="predicted"/>
<gene>
    <name evidence="1" type="ORF">E2C01_050284</name>
</gene>
<sequence>MLSGDFDTLNEHVRFGRTAASSLRKCGGVKPIKMRRPRGVRRRADGRESARIKANYPKFTLPKTPVNSK</sequence>
<dbReference type="EMBL" id="VSRR010013856">
    <property type="protein sequence ID" value="MPC56329.1"/>
    <property type="molecule type" value="Genomic_DNA"/>
</dbReference>
<organism evidence="1 2">
    <name type="scientific">Portunus trituberculatus</name>
    <name type="common">Swimming crab</name>
    <name type="synonym">Neptunus trituberculatus</name>
    <dbReference type="NCBI Taxonomy" id="210409"/>
    <lineage>
        <taxon>Eukaryota</taxon>
        <taxon>Metazoa</taxon>
        <taxon>Ecdysozoa</taxon>
        <taxon>Arthropoda</taxon>
        <taxon>Crustacea</taxon>
        <taxon>Multicrustacea</taxon>
        <taxon>Malacostraca</taxon>
        <taxon>Eumalacostraca</taxon>
        <taxon>Eucarida</taxon>
        <taxon>Decapoda</taxon>
        <taxon>Pleocyemata</taxon>
        <taxon>Brachyura</taxon>
        <taxon>Eubrachyura</taxon>
        <taxon>Portunoidea</taxon>
        <taxon>Portunidae</taxon>
        <taxon>Portuninae</taxon>
        <taxon>Portunus</taxon>
    </lineage>
</organism>
<name>A0A5B7GFP7_PORTR</name>
<reference evidence="1 2" key="1">
    <citation type="submission" date="2019-05" db="EMBL/GenBank/DDBJ databases">
        <title>Another draft genome of Portunus trituberculatus and its Hox gene families provides insights of decapod evolution.</title>
        <authorList>
            <person name="Jeong J.-H."/>
            <person name="Song I."/>
            <person name="Kim S."/>
            <person name="Choi T."/>
            <person name="Kim D."/>
            <person name="Ryu S."/>
            <person name="Kim W."/>
        </authorList>
    </citation>
    <scope>NUCLEOTIDE SEQUENCE [LARGE SCALE GENOMIC DNA]</scope>
    <source>
        <tissue evidence="1">Muscle</tissue>
    </source>
</reference>
<evidence type="ECO:0000313" key="1">
    <source>
        <dbReference type="EMBL" id="MPC56329.1"/>
    </source>
</evidence>
<evidence type="ECO:0000313" key="2">
    <source>
        <dbReference type="Proteomes" id="UP000324222"/>
    </source>
</evidence>
<protein>
    <submittedName>
        <fullName evidence="1">Uncharacterized protein</fullName>
    </submittedName>
</protein>
<comment type="caution">
    <text evidence="1">The sequence shown here is derived from an EMBL/GenBank/DDBJ whole genome shotgun (WGS) entry which is preliminary data.</text>
</comment>
<accession>A0A5B7GFP7</accession>